<accession>A0A7W4YTX4</accession>
<comment type="caution">
    <text evidence="3">The sequence shown here is derived from an EMBL/GenBank/DDBJ whole genome shotgun (WGS) entry which is preliminary data.</text>
</comment>
<dbReference type="InterPro" id="IPR042100">
    <property type="entry name" value="Bug_dom1"/>
</dbReference>
<evidence type="ECO:0000313" key="3">
    <source>
        <dbReference type="EMBL" id="MBB3009897.1"/>
    </source>
</evidence>
<dbReference type="InterPro" id="IPR005064">
    <property type="entry name" value="BUG"/>
</dbReference>
<feature type="signal peptide" evidence="2">
    <location>
        <begin position="1"/>
        <end position="28"/>
    </location>
</feature>
<dbReference type="PIRSF" id="PIRSF017082">
    <property type="entry name" value="YflP"/>
    <property type="match status" value="1"/>
</dbReference>
<organism evidence="3 4">
    <name type="scientific">Cupriavidus alkaliphilus</name>
    <dbReference type="NCBI Taxonomy" id="942866"/>
    <lineage>
        <taxon>Bacteria</taxon>
        <taxon>Pseudomonadati</taxon>
        <taxon>Pseudomonadota</taxon>
        <taxon>Betaproteobacteria</taxon>
        <taxon>Burkholderiales</taxon>
        <taxon>Burkholderiaceae</taxon>
        <taxon>Cupriavidus</taxon>
    </lineage>
</organism>
<dbReference type="Gene3D" id="3.40.190.150">
    <property type="entry name" value="Bordetella uptake gene, domain 1"/>
    <property type="match status" value="1"/>
</dbReference>
<evidence type="ECO:0000256" key="2">
    <source>
        <dbReference type="SAM" id="SignalP"/>
    </source>
</evidence>
<feature type="chain" id="PRO_5030829604" evidence="2">
    <location>
        <begin position="29"/>
        <end position="328"/>
    </location>
</feature>
<comment type="similarity">
    <text evidence="1">Belongs to the UPF0065 (bug) family.</text>
</comment>
<gene>
    <name evidence="3" type="ORF">FHX61_004573</name>
</gene>
<name>A0A7W4YTX4_9BURK</name>
<dbReference type="PANTHER" id="PTHR42928">
    <property type="entry name" value="TRICARBOXYLATE-BINDING PROTEIN"/>
    <property type="match status" value="1"/>
</dbReference>
<evidence type="ECO:0000256" key="1">
    <source>
        <dbReference type="ARBA" id="ARBA00006987"/>
    </source>
</evidence>
<dbReference type="PROSITE" id="PS51318">
    <property type="entry name" value="TAT"/>
    <property type="match status" value="1"/>
</dbReference>
<dbReference type="Gene3D" id="3.40.190.10">
    <property type="entry name" value="Periplasmic binding protein-like II"/>
    <property type="match status" value="1"/>
</dbReference>
<reference evidence="3 4" key="1">
    <citation type="submission" date="2020-08" db="EMBL/GenBank/DDBJ databases">
        <title>Genomic Encyclopedia of Type Strains, Phase IV (KMG-V): Genome sequencing to study the core and pangenomes of soil and plant-associated prokaryotes.</title>
        <authorList>
            <person name="Whitman W."/>
        </authorList>
    </citation>
    <scope>NUCLEOTIDE SEQUENCE [LARGE SCALE GENOMIC DNA]</scope>
    <source>
        <strain evidence="3 4">SLV-2362</strain>
    </source>
</reference>
<keyword evidence="4" id="KW-1185">Reference proteome</keyword>
<proteinExistence type="inferred from homology"/>
<sequence length="328" mass="35048">MSITSKRGFILSALAAAVTLGAGGLASAHEWPNRPITMLVPQPAGSIQDLVARALGEELAQILKQPVVVDNRPSASQVIASSLLARATPDGHTLMVSVMPNVIAPHLLKGQNFSGNQDFAVVSHSLSSTGFLAVSPQLKVNNLKEFIALLKANPGKYMFGSAGVGTPMHMFLEQFNRDANIQSVHVPYKSFPPIIPDISNNVVQYTILPLGQLQMVKSGKMKGLGFAGAKRDPDHPNMPTLDEQGLKGFDATLQYFVIGPKGMPPDVVTKLNAAINTVQAKESYQAKYKTLGGTTVPQNVSPAAATARLRHEDERFLPLVKAGKITLE</sequence>
<dbReference type="EMBL" id="JACHWF010000006">
    <property type="protein sequence ID" value="MBB3009897.1"/>
    <property type="molecule type" value="Genomic_DNA"/>
</dbReference>
<dbReference type="CDD" id="cd07012">
    <property type="entry name" value="PBP2_Bug_TTT"/>
    <property type="match status" value="1"/>
</dbReference>
<dbReference type="PANTHER" id="PTHR42928:SF5">
    <property type="entry name" value="BLR1237 PROTEIN"/>
    <property type="match status" value="1"/>
</dbReference>
<evidence type="ECO:0000313" key="4">
    <source>
        <dbReference type="Proteomes" id="UP000578036"/>
    </source>
</evidence>
<dbReference type="Pfam" id="PF03401">
    <property type="entry name" value="TctC"/>
    <property type="match status" value="1"/>
</dbReference>
<dbReference type="RefSeq" id="WP_183300269.1">
    <property type="nucleotide sequence ID" value="NZ_JACHWF010000006.1"/>
</dbReference>
<dbReference type="SUPFAM" id="SSF53850">
    <property type="entry name" value="Periplasmic binding protein-like II"/>
    <property type="match status" value="1"/>
</dbReference>
<dbReference type="AlphaFoldDB" id="A0A7W4YTX4"/>
<protein>
    <submittedName>
        <fullName evidence="3">Tripartite-type tricarboxylate transporter receptor subunit TctC</fullName>
    </submittedName>
</protein>
<dbReference type="Proteomes" id="UP000578036">
    <property type="component" value="Unassembled WGS sequence"/>
</dbReference>
<keyword evidence="2" id="KW-0732">Signal</keyword>
<keyword evidence="3" id="KW-0675">Receptor</keyword>
<dbReference type="InterPro" id="IPR006311">
    <property type="entry name" value="TAT_signal"/>
</dbReference>